<dbReference type="EnsemblProtists" id="HpaT805808">
    <property type="protein sequence ID" value="HpaP805808"/>
    <property type="gene ID" value="HpaG805808"/>
</dbReference>
<dbReference type="Proteomes" id="UP000011713">
    <property type="component" value="Unassembled WGS sequence"/>
</dbReference>
<evidence type="ECO:0000313" key="2">
    <source>
        <dbReference type="EnsemblProtists" id="HpaP805808"/>
    </source>
</evidence>
<evidence type="ECO:0000313" key="1">
    <source>
        <dbReference type="EMBL" id="BAP68817.1"/>
    </source>
</evidence>
<reference evidence="1" key="2">
    <citation type="journal article" date="2014" name="PLoS Pathog.">
        <title>Expression profiling during arabidopsis/downy mildew interaction reveals a highly-expressed effector that attenuates responses to salicylic acid.</title>
        <authorList>
            <person name="Asai S."/>
            <person name="Rallapalli G."/>
            <person name="Piquerez S.J.M."/>
            <person name="Caillaud M.C."/>
            <person name="Furzer O.J."/>
            <person name="Ishaque N."/>
            <person name="Wirthmueller L."/>
            <person name="Fabro G."/>
            <person name="Shirasu K."/>
            <person name="Jones J.D.G."/>
        </authorList>
    </citation>
    <scope>NUCLEOTIDE SEQUENCE</scope>
    <source>
        <strain evidence="1">Emoy2</strain>
    </source>
</reference>
<dbReference type="EMBL" id="JH598261">
    <property type="status" value="NOT_ANNOTATED_CDS"/>
    <property type="molecule type" value="Genomic_DNA"/>
</dbReference>
<keyword evidence="3" id="KW-1185">Reference proteome</keyword>
<dbReference type="EMBL" id="AB922242">
    <property type="protein sequence ID" value="BAP68817.1"/>
    <property type="molecule type" value="mRNA"/>
</dbReference>
<protein>
    <submittedName>
        <fullName evidence="1">RxLR effector candidate protein</fullName>
    </submittedName>
</protein>
<gene>
    <name evidence="1" type="primary">HaRxL93</name>
</gene>
<reference evidence="3" key="1">
    <citation type="journal article" date="2010" name="Science">
        <title>Signatures of adaptation to obligate biotrophy in the Hyaloperonospora arabidopsidis genome.</title>
        <authorList>
            <person name="Baxter L."/>
            <person name="Tripathy S."/>
            <person name="Ishaque N."/>
            <person name="Boot N."/>
            <person name="Cabral A."/>
            <person name="Kemen E."/>
            <person name="Thines M."/>
            <person name="Ah-Fong A."/>
            <person name="Anderson R."/>
            <person name="Badejoko W."/>
            <person name="Bittner-Eddy P."/>
            <person name="Boore J.L."/>
            <person name="Chibucos M.C."/>
            <person name="Coates M."/>
            <person name="Dehal P."/>
            <person name="Delehaunty K."/>
            <person name="Dong S."/>
            <person name="Downton P."/>
            <person name="Dumas B."/>
            <person name="Fabro G."/>
            <person name="Fronick C."/>
            <person name="Fuerstenberg S.I."/>
            <person name="Fulton L."/>
            <person name="Gaulin E."/>
            <person name="Govers F."/>
            <person name="Hughes L."/>
            <person name="Humphray S."/>
            <person name="Jiang R.H."/>
            <person name="Judelson H."/>
            <person name="Kamoun S."/>
            <person name="Kyung K."/>
            <person name="Meijer H."/>
            <person name="Minx P."/>
            <person name="Morris P."/>
            <person name="Nelson J."/>
            <person name="Phuntumart V."/>
            <person name="Qutob D."/>
            <person name="Rehmany A."/>
            <person name="Rougon-Cardoso A."/>
            <person name="Ryden P."/>
            <person name="Torto-Alalibo T."/>
            <person name="Studholme D."/>
            <person name="Wang Y."/>
            <person name="Win J."/>
            <person name="Wood J."/>
            <person name="Clifton S.W."/>
            <person name="Rogers J."/>
            <person name="Van den Ackerveken G."/>
            <person name="Jones J.D."/>
            <person name="McDowell J.M."/>
            <person name="Beynon J."/>
            <person name="Tyler B.M."/>
        </authorList>
    </citation>
    <scope>NUCLEOTIDE SEQUENCE [LARGE SCALE GENOMIC DNA]</scope>
    <source>
        <strain evidence="3">Emoy2</strain>
    </source>
</reference>
<evidence type="ECO:0000313" key="3">
    <source>
        <dbReference type="Proteomes" id="UP000011713"/>
    </source>
</evidence>
<dbReference type="AlphaFoldDB" id="M4BHD2"/>
<sequence>MRLYLAHPLHAPLLFAAIDAAIKRNLPLSINFDDPGGPVPDPKLEISNNEERTVAEIAEWVRKGISAALLKVRKFAGREGEPQEDIVPWKALDEATRERLIKHKQQMWRYKKLALKDRSGADMVSKLTTHHPKGDIASWVSAMKDIENKEVEIIAARLQAGQIQKLADDAFVSLGLHVATLQVKSNPGPYYRYERCLGDSRFASWYADVEVIDRHDPAMTMIKTLTRFFDDKSLAYALILAKVNPETKVMATVLQTAQIKFWVRQKIDLKSVEAWMEINEPSFRGQKYDLYERYVSVSSWSGLDLATQDTLFRHEVVMRTYTEIAGEDVSDADKLLELKARHTEDAVALALVAVKDVKDERLKSDAARLLNEQIKEWKSHEDSSDYAFEVLVLDKTRTWSENDVSSLADRAASLFLDPKFAIWEAFVDYVTNKDPKMKIVEMILTLERVYRLAGSVKLFGAAKQIESLYELAKRLQTSQIELWISHNYHPRDIKNLMLVEGAAYDGEQIKLLHDYEDTYTPHLYRG</sequence>
<proteinExistence type="evidence at transcript level"/>
<accession>M4BHD2</accession>
<dbReference type="eggNOG" id="ENOG502SZKM">
    <property type="taxonomic scope" value="Eukaryota"/>
</dbReference>
<name>M4BHD2_HYAAE</name>
<dbReference type="VEuPathDB" id="FungiDB:HpaG805808"/>
<dbReference type="HOGENOM" id="CLU_518245_0_0_1"/>
<reference evidence="2" key="3">
    <citation type="submission" date="2015-06" db="UniProtKB">
        <authorList>
            <consortium name="EnsemblProtists"/>
        </authorList>
    </citation>
    <scope>IDENTIFICATION</scope>
    <source>
        <strain evidence="2">Emoy2</strain>
    </source>
</reference>
<dbReference type="InParanoid" id="M4BHD2"/>
<organism evidence="2 3">
    <name type="scientific">Hyaloperonospora arabidopsidis (strain Emoy2)</name>
    <name type="common">Downy mildew agent</name>
    <name type="synonym">Peronospora arabidopsidis</name>
    <dbReference type="NCBI Taxonomy" id="559515"/>
    <lineage>
        <taxon>Eukaryota</taxon>
        <taxon>Sar</taxon>
        <taxon>Stramenopiles</taxon>
        <taxon>Oomycota</taxon>
        <taxon>Peronosporomycetes</taxon>
        <taxon>Peronosporales</taxon>
        <taxon>Peronosporaceae</taxon>
        <taxon>Hyaloperonospora</taxon>
    </lineage>
</organism>